<reference evidence="2 3" key="1">
    <citation type="submission" date="2018-03" db="EMBL/GenBank/DDBJ databases">
        <title>Genomic Encyclopedia of Archaeal and Bacterial Type Strains, Phase II (KMG-II): from individual species to whole genera.</title>
        <authorList>
            <person name="Goeker M."/>
        </authorList>
    </citation>
    <scope>NUCLEOTIDE SEQUENCE [LARGE SCALE GENOMIC DNA]</scope>
    <source>
        <strain evidence="2 3">DSM 100214</strain>
    </source>
</reference>
<dbReference type="Pfam" id="PF12728">
    <property type="entry name" value="HTH_17"/>
    <property type="match status" value="1"/>
</dbReference>
<dbReference type="InterPro" id="IPR009061">
    <property type="entry name" value="DNA-bd_dom_put_sf"/>
</dbReference>
<proteinExistence type="predicted"/>
<organism evidence="2 3">
    <name type="scientific">Dysgonomonas alginatilytica</name>
    <dbReference type="NCBI Taxonomy" id="1605892"/>
    <lineage>
        <taxon>Bacteria</taxon>
        <taxon>Pseudomonadati</taxon>
        <taxon>Bacteroidota</taxon>
        <taxon>Bacteroidia</taxon>
        <taxon>Bacteroidales</taxon>
        <taxon>Dysgonomonadaceae</taxon>
        <taxon>Dysgonomonas</taxon>
    </lineage>
</organism>
<comment type="caution">
    <text evidence="2">The sequence shown here is derived from an EMBL/GenBank/DDBJ whole genome shotgun (WGS) entry which is preliminary data.</text>
</comment>
<sequence length="124" mass="14415">MSILALICTMKVATLHIKIIVKLETEKNMKKEVFILGNENELIDKLNSGLRDIIKEELKEREKMSKKPTKEPMLTRADVCAYLHISYATLHRYVNYGIIECYKCGRRSLFKQEQIDSILIKLNA</sequence>
<protein>
    <submittedName>
        <fullName evidence="2">Excisionase family DNA binding protein</fullName>
    </submittedName>
</protein>
<dbReference type="SUPFAM" id="SSF46955">
    <property type="entry name" value="Putative DNA-binding domain"/>
    <property type="match status" value="1"/>
</dbReference>
<dbReference type="InterPro" id="IPR041657">
    <property type="entry name" value="HTH_17"/>
</dbReference>
<gene>
    <name evidence="2" type="ORF">CLV62_12555</name>
</gene>
<dbReference type="EMBL" id="QICL01000025">
    <property type="protein sequence ID" value="PXV61222.1"/>
    <property type="molecule type" value="Genomic_DNA"/>
</dbReference>
<accession>A0A2V3PK27</accession>
<dbReference type="AlphaFoldDB" id="A0A2V3PK27"/>
<evidence type="ECO:0000313" key="2">
    <source>
        <dbReference type="EMBL" id="PXV61222.1"/>
    </source>
</evidence>
<name>A0A2V3PK27_9BACT</name>
<evidence type="ECO:0000259" key="1">
    <source>
        <dbReference type="Pfam" id="PF12728"/>
    </source>
</evidence>
<dbReference type="Proteomes" id="UP000247973">
    <property type="component" value="Unassembled WGS sequence"/>
</dbReference>
<evidence type="ECO:0000313" key="3">
    <source>
        <dbReference type="Proteomes" id="UP000247973"/>
    </source>
</evidence>
<feature type="domain" description="Helix-turn-helix" evidence="1">
    <location>
        <begin position="73"/>
        <end position="116"/>
    </location>
</feature>
<keyword evidence="3" id="KW-1185">Reference proteome</keyword>
<dbReference type="OrthoDB" id="1097811at2"/>